<dbReference type="InterPro" id="IPR006638">
    <property type="entry name" value="Elp3/MiaA/NifB-like_rSAM"/>
</dbReference>
<dbReference type="SFLD" id="SFLDS00029">
    <property type="entry name" value="Radical_SAM"/>
    <property type="match status" value="1"/>
</dbReference>
<evidence type="ECO:0000256" key="3">
    <source>
        <dbReference type="ARBA" id="ARBA00022691"/>
    </source>
</evidence>
<dbReference type="InterPro" id="IPR007197">
    <property type="entry name" value="rSAM"/>
</dbReference>
<comment type="catalytic activity">
    <reaction evidence="11 12">
        <text>GTP + AH2 + S-adenosyl-L-methionine = (8S)-3',8-cyclo-7,8-dihydroguanosine 5'-triphosphate + 5'-deoxyadenosine + L-methionine + A + H(+)</text>
        <dbReference type="Rhea" id="RHEA:49576"/>
        <dbReference type="ChEBI" id="CHEBI:13193"/>
        <dbReference type="ChEBI" id="CHEBI:15378"/>
        <dbReference type="ChEBI" id="CHEBI:17319"/>
        <dbReference type="ChEBI" id="CHEBI:17499"/>
        <dbReference type="ChEBI" id="CHEBI:37565"/>
        <dbReference type="ChEBI" id="CHEBI:57844"/>
        <dbReference type="ChEBI" id="CHEBI:59789"/>
        <dbReference type="ChEBI" id="CHEBI:131766"/>
        <dbReference type="EC" id="4.1.99.22"/>
    </reaction>
</comment>
<dbReference type="PROSITE" id="PS51918">
    <property type="entry name" value="RADICAL_SAM"/>
    <property type="match status" value="1"/>
</dbReference>
<dbReference type="OrthoDB" id="9763993at2"/>
<dbReference type="EC" id="4.1.99.22" evidence="1 12"/>
<dbReference type="SUPFAM" id="SSF102114">
    <property type="entry name" value="Radical SAM enzymes"/>
    <property type="match status" value="1"/>
</dbReference>
<dbReference type="Gene3D" id="3.20.20.70">
    <property type="entry name" value="Aldolase class I"/>
    <property type="match status" value="1"/>
</dbReference>
<dbReference type="InterPro" id="IPR040064">
    <property type="entry name" value="MoaA-like"/>
</dbReference>
<proteinExistence type="inferred from homology"/>
<feature type="binding site" evidence="12">
    <location>
        <begin position="261"/>
        <end position="263"/>
    </location>
    <ligand>
        <name>GTP</name>
        <dbReference type="ChEBI" id="CHEBI:37565"/>
    </ligand>
</feature>
<feature type="binding site" evidence="12">
    <location>
        <position position="193"/>
    </location>
    <ligand>
        <name>S-adenosyl-L-methionine</name>
        <dbReference type="ChEBI" id="CHEBI:59789"/>
    </ligand>
</feature>
<keyword evidence="10 12" id="KW-0456">Lyase</keyword>
<keyword evidence="9 12" id="KW-0501">Molybdenum cofactor biosynthesis</keyword>
<comment type="function">
    <text evidence="12">Catalyzes the cyclization of GTP to (8S)-3',8-cyclo-7,8-dihydroguanosine 5'-triphosphate.</text>
</comment>
<evidence type="ECO:0000256" key="5">
    <source>
        <dbReference type="ARBA" id="ARBA00022741"/>
    </source>
</evidence>
<dbReference type="SFLD" id="SFLDG01386">
    <property type="entry name" value="main_SPASM_domain-containing"/>
    <property type="match status" value="1"/>
</dbReference>
<dbReference type="Pfam" id="PF04055">
    <property type="entry name" value="Radical_SAM"/>
    <property type="match status" value="1"/>
</dbReference>
<evidence type="ECO:0000313" key="15">
    <source>
        <dbReference type="Proteomes" id="UP000287502"/>
    </source>
</evidence>
<dbReference type="KEGG" id="gtl:EP073_01195"/>
<evidence type="ECO:0000256" key="2">
    <source>
        <dbReference type="ARBA" id="ARBA00022485"/>
    </source>
</evidence>
<evidence type="ECO:0000256" key="4">
    <source>
        <dbReference type="ARBA" id="ARBA00022723"/>
    </source>
</evidence>
<protein>
    <recommendedName>
        <fullName evidence="1 12">GTP 3',8-cyclase</fullName>
        <ecNumber evidence="1 12">4.1.99.22</ecNumber>
    </recommendedName>
    <alternativeName>
        <fullName evidence="12">Molybdenum cofactor biosynthesis protein A</fullName>
    </alternativeName>
</protein>
<dbReference type="InterPro" id="IPR013785">
    <property type="entry name" value="Aldolase_TIM"/>
</dbReference>
<feature type="binding site" evidence="12">
    <location>
        <position position="17"/>
    </location>
    <ligand>
        <name>GTP</name>
        <dbReference type="ChEBI" id="CHEBI:37565"/>
    </ligand>
</feature>
<dbReference type="NCBIfam" id="NF001199">
    <property type="entry name" value="PRK00164.2-1"/>
    <property type="match status" value="1"/>
</dbReference>
<sequence length="329" mass="37131">MNNTVKDRFGREIRYLRISVTDRCNFRCKYCMPSGEFKHLEHSSILRFEDMLFATEVFASLGVHKVRVTGGEPLVRRGVTDFLRELNKIDGIDEVTLTTNGALLGKYAEDIAAAGVKRINVSLDSLKAEKYREITGGFDIQKLLESIFIAKKAGLRPVKTNSVLIRGFNDCEIYDFCEFAARADIVVRFIEFMPIGNSCEWKKENIMYGSEIIDLISKRYRIAPIEKEKTAGPAKNYKLSNGATIGIITPISNHFCSECDKLRLTADGKIRPCLLTDQETDIVDAVRSRDSDALKAAIMDALGKKDEEHHIVTDNRNERFKRTMSKIGG</sequence>
<organism evidence="14 15">
    <name type="scientific">Geovibrio thiophilus</name>
    <dbReference type="NCBI Taxonomy" id="139438"/>
    <lineage>
        <taxon>Bacteria</taxon>
        <taxon>Pseudomonadati</taxon>
        <taxon>Deferribacterota</taxon>
        <taxon>Deferribacteres</taxon>
        <taxon>Deferribacterales</taxon>
        <taxon>Geovibrionaceae</taxon>
        <taxon>Geovibrio</taxon>
    </lineage>
</organism>
<evidence type="ECO:0000256" key="12">
    <source>
        <dbReference type="HAMAP-Rule" id="MF_01225"/>
    </source>
</evidence>
<evidence type="ECO:0000256" key="8">
    <source>
        <dbReference type="ARBA" id="ARBA00023134"/>
    </source>
</evidence>
<feature type="binding site" evidence="12">
    <location>
        <position position="122"/>
    </location>
    <ligand>
        <name>S-adenosyl-L-methionine</name>
        <dbReference type="ChEBI" id="CHEBI:59789"/>
    </ligand>
</feature>
<dbReference type="GO" id="GO:0061799">
    <property type="term" value="F:cyclic pyranopterin monophosphate synthase activity"/>
    <property type="evidence" value="ECO:0007669"/>
    <property type="project" value="TreeGrafter"/>
</dbReference>
<evidence type="ECO:0000256" key="7">
    <source>
        <dbReference type="ARBA" id="ARBA00023014"/>
    </source>
</evidence>
<feature type="binding site" evidence="12">
    <location>
        <position position="31"/>
    </location>
    <ligand>
        <name>[4Fe-4S] cluster</name>
        <dbReference type="ChEBI" id="CHEBI:49883"/>
        <label>1</label>
        <note>4Fe-4S-S-AdoMet</note>
    </ligand>
</feature>
<evidence type="ECO:0000256" key="10">
    <source>
        <dbReference type="ARBA" id="ARBA00023239"/>
    </source>
</evidence>
<comment type="similarity">
    <text evidence="12">Belongs to the radical SAM superfamily. MoaA family.</text>
</comment>
<evidence type="ECO:0000259" key="13">
    <source>
        <dbReference type="PROSITE" id="PS51918"/>
    </source>
</evidence>
<gene>
    <name evidence="12 14" type="primary">moaA</name>
    <name evidence="14" type="ORF">EP073_01195</name>
</gene>
<dbReference type="GO" id="GO:0061798">
    <property type="term" value="F:GTP 3',8'-cyclase activity"/>
    <property type="evidence" value="ECO:0007669"/>
    <property type="project" value="UniProtKB-UniRule"/>
</dbReference>
<keyword evidence="4 12" id="KW-0479">Metal-binding</keyword>
<feature type="binding site" evidence="12">
    <location>
        <position position="71"/>
    </location>
    <ligand>
        <name>S-adenosyl-L-methionine</name>
        <dbReference type="ChEBI" id="CHEBI:59789"/>
    </ligand>
</feature>
<accession>A0A410JVJ5</accession>
<feature type="binding site" evidence="12">
    <location>
        <position position="273"/>
    </location>
    <ligand>
        <name>[4Fe-4S] cluster</name>
        <dbReference type="ChEBI" id="CHEBI:49883"/>
        <label>2</label>
        <note>4Fe-4S-substrate</note>
    </ligand>
</feature>
<dbReference type="AlphaFoldDB" id="A0A410JVJ5"/>
<dbReference type="PANTHER" id="PTHR22960">
    <property type="entry name" value="MOLYBDOPTERIN COFACTOR SYNTHESIS PROTEIN A"/>
    <property type="match status" value="1"/>
</dbReference>
<dbReference type="GO" id="GO:1904047">
    <property type="term" value="F:S-adenosyl-L-methionine binding"/>
    <property type="evidence" value="ECO:0007669"/>
    <property type="project" value="UniProtKB-UniRule"/>
</dbReference>
<feature type="binding site" evidence="12">
    <location>
        <position position="24"/>
    </location>
    <ligand>
        <name>[4Fe-4S] cluster</name>
        <dbReference type="ChEBI" id="CHEBI:49883"/>
        <label>1</label>
        <note>4Fe-4S-S-AdoMet</note>
    </ligand>
</feature>
<dbReference type="NCBIfam" id="TIGR02666">
    <property type="entry name" value="moaA"/>
    <property type="match status" value="1"/>
</dbReference>
<name>A0A410JVJ5_9BACT</name>
<dbReference type="GO" id="GO:0046872">
    <property type="term" value="F:metal ion binding"/>
    <property type="evidence" value="ECO:0007669"/>
    <property type="project" value="UniProtKB-KW"/>
</dbReference>
<keyword evidence="5 12" id="KW-0547">Nucleotide-binding</keyword>
<dbReference type="RefSeq" id="WP_128465352.1">
    <property type="nucleotide sequence ID" value="NZ_CP035108.1"/>
</dbReference>
<feature type="binding site" evidence="12">
    <location>
        <position position="30"/>
    </location>
    <ligand>
        <name>S-adenosyl-L-methionine</name>
        <dbReference type="ChEBI" id="CHEBI:59789"/>
    </ligand>
</feature>
<keyword evidence="15" id="KW-1185">Reference proteome</keyword>
<dbReference type="CDD" id="cd21117">
    <property type="entry name" value="Twitch_MoaA"/>
    <property type="match status" value="1"/>
</dbReference>
<dbReference type="SMART" id="SM00729">
    <property type="entry name" value="Elp3"/>
    <property type="match status" value="1"/>
</dbReference>
<dbReference type="EMBL" id="CP035108">
    <property type="protein sequence ID" value="QAR32065.1"/>
    <property type="molecule type" value="Genomic_DNA"/>
</dbReference>
<feature type="binding site" evidence="12">
    <location>
        <position position="256"/>
    </location>
    <ligand>
        <name>[4Fe-4S] cluster</name>
        <dbReference type="ChEBI" id="CHEBI:49883"/>
        <label>2</label>
        <note>4Fe-4S-substrate</note>
    </ligand>
</feature>
<dbReference type="InterPro" id="IPR050105">
    <property type="entry name" value="MoCo_biosynth_MoaA/MoaC"/>
</dbReference>
<keyword evidence="2 12" id="KW-0004">4Fe-4S</keyword>
<keyword evidence="8 12" id="KW-0342">GTP-binding</keyword>
<dbReference type="GO" id="GO:0051539">
    <property type="term" value="F:4 iron, 4 sulfur cluster binding"/>
    <property type="evidence" value="ECO:0007669"/>
    <property type="project" value="UniProtKB-UniRule"/>
</dbReference>
<feature type="binding site" evidence="12">
    <location>
        <position position="28"/>
    </location>
    <ligand>
        <name>[4Fe-4S] cluster</name>
        <dbReference type="ChEBI" id="CHEBI:49883"/>
        <label>1</label>
        <note>4Fe-4S-S-AdoMet</note>
    </ligand>
</feature>
<reference evidence="14 15" key="1">
    <citation type="submission" date="2019-01" db="EMBL/GenBank/DDBJ databases">
        <title>Geovibrio thiophilus DSM 11263, complete genome.</title>
        <authorList>
            <person name="Spring S."/>
            <person name="Bunk B."/>
            <person name="Sproer C."/>
        </authorList>
    </citation>
    <scope>NUCLEOTIDE SEQUENCE [LARGE SCALE GENOMIC DNA]</scope>
    <source>
        <strain evidence="14 15">DSM 11263</strain>
    </source>
</reference>
<evidence type="ECO:0000256" key="6">
    <source>
        <dbReference type="ARBA" id="ARBA00023004"/>
    </source>
</evidence>
<dbReference type="PROSITE" id="PS01305">
    <property type="entry name" value="MOAA_NIFB_PQQE"/>
    <property type="match status" value="1"/>
</dbReference>
<dbReference type="Pfam" id="PF06463">
    <property type="entry name" value="Mob_synth_C"/>
    <property type="match status" value="1"/>
</dbReference>
<dbReference type="InterPro" id="IPR013483">
    <property type="entry name" value="MoaA"/>
</dbReference>
<dbReference type="CDD" id="cd01335">
    <property type="entry name" value="Radical_SAM"/>
    <property type="match status" value="1"/>
</dbReference>
<dbReference type="InterPro" id="IPR000385">
    <property type="entry name" value="MoaA_NifB_PqqE_Fe-S-bd_CS"/>
</dbReference>
<feature type="binding site" evidence="12">
    <location>
        <position position="259"/>
    </location>
    <ligand>
        <name>[4Fe-4S] cluster</name>
        <dbReference type="ChEBI" id="CHEBI:49883"/>
        <label>2</label>
        <note>4Fe-4S-substrate</note>
    </ligand>
</feature>
<evidence type="ECO:0000256" key="9">
    <source>
        <dbReference type="ARBA" id="ARBA00023150"/>
    </source>
</evidence>
<evidence type="ECO:0000256" key="1">
    <source>
        <dbReference type="ARBA" id="ARBA00012167"/>
    </source>
</evidence>
<feature type="domain" description="Radical SAM core" evidence="13">
    <location>
        <begin position="8"/>
        <end position="234"/>
    </location>
</feature>
<evidence type="ECO:0000256" key="11">
    <source>
        <dbReference type="ARBA" id="ARBA00048697"/>
    </source>
</evidence>
<dbReference type="PANTHER" id="PTHR22960:SF0">
    <property type="entry name" value="MOLYBDENUM COFACTOR BIOSYNTHESIS PROTEIN 1"/>
    <property type="match status" value="1"/>
</dbReference>
<feature type="binding site" evidence="12">
    <location>
        <position position="67"/>
    </location>
    <ligand>
        <name>GTP</name>
        <dbReference type="ChEBI" id="CHEBI:37565"/>
    </ligand>
</feature>
<dbReference type="HAMAP" id="MF_01225_B">
    <property type="entry name" value="MoaA_B"/>
    <property type="match status" value="1"/>
</dbReference>
<feature type="binding site" evidence="12">
    <location>
        <position position="159"/>
    </location>
    <ligand>
        <name>GTP</name>
        <dbReference type="ChEBI" id="CHEBI:37565"/>
    </ligand>
</feature>
<dbReference type="UniPathway" id="UPA00344"/>
<dbReference type="InterPro" id="IPR058240">
    <property type="entry name" value="rSAM_sf"/>
</dbReference>
<dbReference type="Proteomes" id="UP000287502">
    <property type="component" value="Chromosome"/>
</dbReference>
<evidence type="ECO:0000313" key="14">
    <source>
        <dbReference type="EMBL" id="QAR32065.1"/>
    </source>
</evidence>
<dbReference type="GO" id="GO:0005525">
    <property type="term" value="F:GTP binding"/>
    <property type="evidence" value="ECO:0007669"/>
    <property type="project" value="UniProtKB-UniRule"/>
</dbReference>
<comment type="cofactor">
    <cofactor evidence="12">
        <name>[4Fe-4S] cluster</name>
        <dbReference type="ChEBI" id="CHEBI:49883"/>
    </cofactor>
    <text evidence="12">Binds 2 [4Fe-4S] clusters. Binds 1 [4Fe-4S] cluster coordinated with 3 cysteines and an exchangeable S-adenosyl-L-methionine and 1 [4Fe-4S] cluster coordinated with 3 cysteines and the GTP-derived substrate.</text>
</comment>
<comment type="pathway">
    <text evidence="12">Cofactor biosynthesis; molybdopterin biosynthesis.</text>
</comment>
<keyword evidence="3 12" id="KW-0949">S-adenosyl-L-methionine</keyword>
<dbReference type="GO" id="GO:0006777">
    <property type="term" value="P:Mo-molybdopterin cofactor biosynthetic process"/>
    <property type="evidence" value="ECO:0007669"/>
    <property type="project" value="UniProtKB-UniRule"/>
</dbReference>
<dbReference type="SFLD" id="SFLDG01067">
    <property type="entry name" value="SPASM/twitch_domain_containing"/>
    <property type="match status" value="1"/>
</dbReference>
<keyword evidence="6 12" id="KW-0408">Iron</keyword>
<comment type="subunit">
    <text evidence="12">Monomer and homodimer.</text>
</comment>
<keyword evidence="7 12" id="KW-0411">Iron-sulfur</keyword>
<dbReference type="SFLD" id="SFLDG01383">
    <property type="entry name" value="cyclic_pyranopterin_phosphate"/>
    <property type="match status" value="1"/>
</dbReference>
<feature type="binding site" evidence="12">
    <location>
        <position position="98"/>
    </location>
    <ligand>
        <name>GTP</name>
        <dbReference type="ChEBI" id="CHEBI:37565"/>
    </ligand>
</feature>
<dbReference type="InterPro" id="IPR010505">
    <property type="entry name" value="MoaA_twitch"/>
</dbReference>